<name>A0A3G9J6F8_9BACL</name>
<accession>A0A3G9J6F8</accession>
<organism evidence="1 2">
    <name type="scientific">Paenibacillus baekrokdamisoli</name>
    <dbReference type="NCBI Taxonomy" id="1712516"/>
    <lineage>
        <taxon>Bacteria</taxon>
        <taxon>Bacillati</taxon>
        <taxon>Bacillota</taxon>
        <taxon>Bacilli</taxon>
        <taxon>Bacillales</taxon>
        <taxon>Paenibacillaceae</taxon>
        <taxon>Paenibacillus</taxon>
    </lineage>
</organism>
<dbReference type="EMBL" id="AP019308">
    <property type="protein sequence ID" value="BBH20413.1"/>
    <property type="molecule type" value="Genomic_DNA"/>
</dbReference>
<dbReference type="RefSeq" id="WP_125655435.1">
    <property type="nucleotide sequence ID" value="NZ_AP019308.1"/>
</dbReference>
<evidence type="ECO:0000313" key="2">
    <source>
        <dbReference type="Proteomes" id="UP000275368"/>
    </source>
</evidence>
<reference evidence="1 2" key="1">
    <citation type="submission" date="2018-11" db="EMBL/GenBank/DDBJ databases">
        <title>Complete genome sequence of Paenibacillus baekrokdamisoli strain KCTC 33723.</title>
        <authorList>
            <person name="Kang S.W."/>
            <person name="Lee K.C."/>
            <person name="Kim K.K."/>
            <person name="Kim J.S."/>
            <person name="Kim D.S."/>
            <person name="Ko S.H."/>
            <person name="Yang S.H."/>
            <person name="Lee J.S."/>
        </authorList>
    </citation>
    <scope>NUCLEOTIDE SEQUENCE [LARGE SCALE GENOMIC DNA]</scope>
    <source>
        <strain evidence="1 2">KCTC 33723</strain>
    </source>
</reference>
<dbReference type="KEGG" id="pbk:Back11_17580"/>
<sequence>MHEKVEQALQATLRNWTAMSRSNMDEAESTADGFEASFYLFIDVVRDWFNDLEQQPRTLEQLLELPMILTIIDLLPAPLYLNFETEAELIVENSLRHDEDKYD</sequence>
<protein>
    <submittedName>
        <fullName evidence="1">Uncharacterized protein</fullName>
    </submittedName>
</protein>
<dbReference type="Proteomes" id="UP000275368">
    <property type="component" value="Chromosome"/>
</dbReference>
<dbReference type="OrthoDB" id="2382111at2"/>
<proteinExistence type="predicted"/>
<keyword evidence="2" id="KW-1185">Reference proteome</keyword>
<evidence type="ECO:0000313" key="1">
    <source>
        <dbReference type="EMBL" id="BBH20413.1"/>
    </source>
</evidence>
<gene>
    <name evidence="1" type="ORF">Back11_17580</name>
</gene>
<dbReference type="AlphaFoldDB" id="A0A3G9J6F8"/>